<sequence>MGLFFFDSSYRPIPLAQQYIGISEPNFAARNELLSEICYKKVVDSLRQGHQAMVFVHSRKDTVKTAQKLVDLARRYEDLEVFNNDTHPQLSLIKKDVMKSRNKDLIELFGLAVGVHHAGMLRSDRGLTERLFSEGLLKVLVCTATLAWGVNLPAHTVVIKGTQLYDPKAGGWRDLGMLDVMQIFGRAGRPQFDRSGEGIIITSHDKLAYYLRLLTSQLPIESQFISSLKDNLNAEVALGTVTNVKEACAWLGYTYLSIRMKLNPLAYGIGWDEVIADPSLSLKQRALVTDAARALDKAKMMRFDEKSGNFYCTELGRIASHFYIQYSSVETYNEMLRRHMNDSEVIEMVSHSSEFENIVVRDEEQNELETLLYISRGWIDTFSLVSDAAYISASLARIMRALFETCLRRGWCEMSLFMLEYCKAVDRQIWPHQHPLRQFDKELPAEILRKLEERGADLDRLQEMEEKDIGALIRYTPGGRIGLAITPEFTWKDRFHGAAQRWWIIVQDSESDHIYHSELFTLTKRMARGETQKLSFTVPIFEPHPPQYYIRAVSDSWLHAEAFYCISFHNLALPQARTSHTELLDLKPLPVTALGNNIYEALYNFSHFNPIQTQIFHILYHTDNNVLLGAPTGSGKTISAELAMLHLFNTQSDMKVVYIAPLKAIVRERMNDWKDRLVSQLGKEMVEMTGDYTPDLMALLSADIIISTPEKWDEPYNSFAGTFVNLQVIVSRMRYISSQTERAVRFIGLSTALANAGPSLIQFASFQNDDLAREMFGLALGEGYPGKFYCPRMNSMNKPAYAAICTHSPTKPVLIFVSSRRQTRLTALDLIQFAASDETPRQFLGMPEEDLQMVLSQVLVCTSTLAWGVNLPAHLVIIKGTEYYDGKTKRYVDFPITDILQMMGRAGRPQYDQHGKAVILVHEPKKSFYKKVELEVFLYEPFPVESSLRDQLHDHFNAEIVSGTIFHKEDAVHYLSWTYLFRRLAINPAYYGLEDTEAEGLSSYLSRLVQNTFEDLEDSGCVKMTEDSVEPTMLGTIASQYYLSYVTVSMFGSNIGPDTSLEVFLHILSGASEYDELPVRHNEDNHNEALSQRVRFAVDNNRLDDPHVKANLLFQAHFSRLDLPISDYVTDLKSVLDQSIRIIQAMIDICANSGWLSSSITCMHLLQMVMQGLWFEQDSAFWMLPCMNNDLLGMLRARGISTVQQLLDIPKENLQTDLQRFPRIQVKLRLQRRDIDGENSLTLNIRMDKMNSWKNTSRAFALRFPKIKDEAWWLVLGNTNTSELYALKRISFSDRLNTHMELPSGITTFQGMKLVVVSDCYLGFEQEHSIEALVEQSVI</sequence>
<accession>A0ACB8LY21</accession>
<keyword evidence="1" id="KW-0347">Helicase</keyword>
<keyword evidence="1" id="KW-0067">ATP-binding</keyword>
<dbReference type="Proteomes" id="UP000829398">
    <property type="component" value="Chromosome 3"/>
</dbReference>
<reference evidence="2" key="1">
    <citation type="journal article" date="2023" name="Hortic. Res.">
        <title>A chromosome-level phased genome enabling allele-level studies in sweet orange: a case study on citrus Huanglongbing tolerance.</title>
        <authorList>
            <person name="Wu B."/>
            <person name="Yu Q."/>
            <person name="Deng Z."/>
            <person name="Duan Y."/>
            <person name="Luo F."/>
            <person name="Gmitter F. Jr."/>
        </authorList>
    </citation>
    <scope>NUCLEOTIDE SEQUENCE [LARGE SCALE GENOMIC DNA]</scope>
    <source>
        <strain evidence="2">cv. Valencia</strain>
    </source>
</reference>
<keyword evidence="2" id="KW-1185">Reference proteome</keyword>
<keyword evidence="1" id="KW-0378">Hydrolase</keyword>
<dbReference type="EMBL" id="CM039172">
    <property type="protein sequence ID" value="KAH9778129.1"/>
    <property type="molecule type" value="Genomic_DNA"/>
</dbReference>
<proteinExistence type="predicted"/>
<organism evidence="1 2">
    <name type="scientific">Citrus sinensis</name>
    <name type="common">Sweet orange</name>
    <name type="synonym">Citrus aurantium var. sinensis</name>
    <dbReference type="NCBI Taxonomy" id="2711"/>
    <lineage>
        <taxon>Eukaryota</taxon>
        <taxon>Viridiplantae</taxon>
        <taxon>Streptophyta</taxon>
        <taxon>Embryophyta</taxon>
        <taxon>Tracheophyta</taxon>
        <taxon>Spermatophyta</taxon>
        <taxon>Magnoliopsida</taxon>
        <taxon>eudicotyledons</taxon>
        <taxon>Gunneridae</taxon>
        <taxon>Pentapetalae</taxon>
        <taxon>rosids</taxon>
        <taxon>malvids</taxon>
        <taxon>Sapindales</taxon>
        <taxon>Rutaceae</taxon>
        <taxon>Aurantioideae</taxon>
        <taxon>Citrus</taxon>
    </lineage>
</organism>
<comment type="caution">
    <text evidence="1">The sequence shown here is derived from an EMBL/GenBank/DDBJ whole genome shotgun (WGS) entry which is preliminary data.</text>
</comment>
<keyword evidence="1" id="KW-0547">Nucleotide-binding</keyword>
<name>A0ACB8LY21_CITSI</name>
<gene>
    <name evidence="1" type="ORF">KPL71_007246</name>
</gene>
<protein>
    <submittedName>
        <fullName evidence="1">DExH-box ATP-dependent RNA helicase DExH14</fullName>
    </submittedName>
</protein>
<evidence type="ECO:0000313" key="2">
    <source>
        <dbReference type="Proteomes" id="UP000829398"/>
    </source>
</evidence>
<evidence type="ECO:0000313" key="1">
    <source>
        <dbReference type="EMBL" id="KAH9778129.1"/>
    </source>
</evidence>